<accession>A0AC61DFY5</accession>
<evidence type="ECO:0000313" key="1">
    <source>
        <dbReference type="EMBL" id="PHV71862.1"/>
    </source>
</evidence>
<keyword evidence="2" id="KW-1185">Reference proteome</keyword>
<gene>
    <name evidence="1" type="primary">hypF</name>
    <name evidence="1" type="ORF">CS063_04725</name>
</gene>
<dbReference type="Proteomes" id="UP000224460">
    <property type="component" value="Unassembled WGS sequence"/>
</dbReference>
<sequence length="773" mass="88427">MVNRISIQIEGRVQGVGFRPFVYQLAQRYQLSGWVFNNAEGVVLEIQGEKIEAFLVALVDEKPEAAQINKILTKQKVPIKESEFIIRESEKRVDCRIELPPDRKICDRCLGELYTPTNRRYRDALINCSQCGPRFTMIKELPYDREQTTMVDFVKCEKCEEEYKNPSNHRFHTESICCPECEPQLLLWDGINKRRDHRVDAIQKLRYKLQEEQIVAIKGVGGYHLATLIKKELIEKLRERKKRDLRPLAIMVKDLKTAKKYGEVSDEEAKLLTSHQAPIVLVKKNLDFALGDVLAPDTERIGLMLPYMGIHHLLFEEGLEALVMTSGNLSGEPIDYEDEKALSHLEGMADYVLFHKRRIEIGIDDSVTCVIGGKEQIIRRARGYTPQPITLTYLKEQLQLAPISGLACGGDMKNTFCILREDQAYLSQHLGSIDTINGLAFYKKSIQHFKKILDCDIQWIAYDLHPHYITTQYAKEFKEKFLIGIQHHKAHLASCITENHLMDPVIGVIYDGTGYGEDGQIWGGEFFVGDLKGLERVGHLQYVKMLGGEQAIREPWRMAYSYLMHLEEALGIDLSARRHKLYNQFAKIALEEGEQLLAISWKKSLFTPYTSSMGRLFDGVAALLGKGEEIGYEAQAAIWLEHQVKDLTQESYPYDMAKEESGKWVIGFERMFKALIRDQSKGEKVSTLAAKFHQTIICMTVEMCEKLRYSYHLNQVALSGGVFQNHFIVEGCINGLLKKGFKVYWQQQVPTNDGGISLGQCALAWVKLQKEER</sequence>
<protein>
    <submittedName>
        <fullName evidence="1">Carbamoyltransferase HypF</fullName>
    </submittedName>
</protein>
<dbReference type="EMBL" id="PEDL01000002">
    <property type="protein sequence ID" value="PHV71862.1"/>
    <property type="molecule type" value="Genomic_DNA"/>
</dbReference>
<proteinExistence type="predicted"/>
<comment type="caution">
    <text evidence="1">The sequence shown here is derived from an EMBL/GenBank/DDBJ whole genome shotgun (WGS) entry which is preliminary data.</text>
</comment>
<name>A0AC61DFY5_9FIRM</name>
<organism evidence="1 2">
    <name type="scientific">Sporanaerobium hydrogeniformans</name>
    <dbReference type="NCBI Taxonomy" id="3072179"/>
    <lineage>
        <taxon>Bacteria</taxon>
        <taxon>Bacillati</taxon>
        <taxon>Bacillota</taxon>
        <taxon>Clostridia</taxon>
        <taxon>Lachnospirales</taxon>
        <taxon>Lachnospiraceae</taxon>
        <taxon>Sporanaerobium</taxon>
    </lineage>
</organism>
<evidence type="ECO:0000313" key="2">
    <source>
        <dbReference type="Proteomes" id="UP000224460"/>
    </source>
</evidence>
<reference evidence="1" key="1">
    <citation type="submission" date="2017-10" db="EMBL/GenBank/DDBJ databases">
        <title>Genome sequence of cellulolytic Lachnospiraceae bacterium XHS1971 isolated from hotspring sediment.</title>
        <authorList>
            <person name="Vasudevan G."/>
            <person name="Joshi A.J."/>
            <person name="Hivarkar S."/>
            <person name="Lanjekar V.B."/>
            <person name="Dhakephalkar P.K."/>
            <person name="Dagar S."/>
        </authorList>
    </citation>
    <scope>NUCLEOTIDE SEQUENCE</scope>
    <source>
        <strain evidence="1">XHS1971</strain>
    </source>
</reference>